<keyword evidence="4 6" id="KW-0456">Lyase</keyword>
<comment type="similarity">
    <text evidence="1 6">Belongs to the LeuD family. LeuD type 2 subfamily.</text>
</comment>
<dbReference type="InterPro" id="IPR033940">
    <property type="entry name" value="IPMI_Swivel"/>
</dbReference>
<sequence>MVTKVRAKAIKVGDNIDTDVIIPGRYLIYTDPETLGRHCFEPIMPDFYERSKKLGGVIVVGGRNFGMGSSREQAVVALRGAGVKAVVAESFARIFYRNCINQGLPAVKVPGISKVVEEGDEVEVDLEEGAVRVYSPSGELKKEFKVAKLPPSLLEILESGGLVPYLKKKMVQ</sequence>
<evidence type="ECO:0000256" key="2">
    <source>
        <dbReference type="ARBA" id="ARBA00022430"/>
    </source>
</evidence>
<evidence type="ECO:0000259" key="7">
    <source>
        <dbReference type="Pfam" id="PF00694"/>
    </source>
</evidence>
<keyword evidence="5 6" id="KW-0100">Branched-chain amino acid biosynthesis</keyword>
<comment type="pathway">
    <text evidence="6">Amino-acid biosynthesis; L-leucine biosynthesis; L-leucine from 3-methyl-2-oxobutanoate: step 2/4.</text>
</comment>
<dbReference type="Pfam" id="PF00694">
    <property type="entry name" value="Aconitase_C"/>
    <property type="match status" value="1"/>
</dbReference>
<gene>
    <name evidence="6" type="primary">leuD</name>
    <name evidence="8" type="ORF">IPA_06485</name>
</gene>
<comment type="function">
    <text evidence="6">Catalyzes the isomerization between 2-isopropylmalate and 3-isopropylmalate, via the formation of 2-isopropylmaleate.</text>
</comment>
<keyword evidence="2 6" id="KW-0432">Leucine biosynthesis</keyword>
<feature type="domain" description="Aconitase A/isopropylmalate dehydratase small subunit swivel" evidence="7">
    <location>
        <begin position="45"/>
        <end position="107"/>
    </location>
</feature>
<evidence type="ECO:0000313" key="8">
    <source>
        <dbReference type="EMBL" id="UXD21665.1"/>
    </source>
</evidence>
<evidence type="ECO:0000256" key="1">
    <source>
        <dbReference type="ARBA" id="ARBA00009869"/>
    </source>
</evidence>
<dbReference type="EMBL" id="CP006868">
    <property type="protein sequence ID" value="UXD21665.1"/>
    <property type="molecule type" value="Genomic_DNA"/>
</dbReference>
<dbReference type="NCBIfam" id="TIGR02087">
    <property type="entry name" value="LEUD_arch"/>
    <property type="match status" value="1"/>
</dbReference>
<proteinExistence type="inferred from homology"/>
<dbReference type="InterPro" id="IPR011827">
    <property type="entry name" value="LeuD_type2/HacB/DmdB"/>
</dbReference>
<organism evidence="8 9">
    <name type="scientific">Ignicoccus pacificus DSM 13166</name>
    <dbReference type="NCBI Taxonomy" id="940294"/>
    <lineage>
        <taxon>Archaea</taxon>
        <taxon>Thermoproteota</taxon>
        <taxon>Thermoprotei</taxon>
        <taxon>Desulfurococcales</taxon>
        <taxon>Desulfurococcaceae</taxon>
        <taxon>Ignicoccus</taxon>
    </lineage>
</organism>
<dbReference type="SUPFAM" id="SSF52016">
    <property type="entry name" value="LeuD/IlvD-like"/>
    <property type="match status" value="1"/>
</dbReference>
<dbReference type="HAMAP" id="MF_01032">
    <property type="entry name" value="LeuD_type2"/>
    <property type="match status" value="1"/>
</dbReference>
<reference evidence="8" key="1">
    <citation type="submission" date="2013-11" db="EMBL/GenBank/DDBJ databases">
        <title>Comparative genomics of Ignicoccus.</title>
        <authorList>
            <person name="Podar M."/>
        </authorList>
    </citation>
    <scope>NUCLEOTIDE SEQUENCE</scope>
    <source>
        <strain evidence="8">DSM 13166</strain>
    </source>
</reference>
<comment type="catalytic activity">
    <reaction evidence="6">
        <text>(2R,3S)-3-isopropylmalate = (2S)-2-isopropylmalate</text>
        <dbReference type="Rhea" id="RHEA:32287"/>
        <dbReference type="ChEBI" id="CHEBI:1178"/>
        <dbReference type="ChEBI" id="CHEBI:35121"/>
        <dbReference type="EC" id="4.2.1.33"/>
    </reaction>
</comment>
<dbReference type="InterPro" id="IPR050075">
    <property type="entry name" value="LeuD"/>
</dbReference>
<evidence type="ECO:0000256" key="6">
    <source>
        <dbReference type="HAMAP-Rule" id="MF_01032"/>
    </source>
</evidence>
<evidence type="ECO:0000256" key="5">
    <source>
        <dbReference type="ARBA" id="ARBA00023304"/>
    </source>
</evidence>
<evidence type="ECO:0000256" key="3">
    <source>
        <dbReference type="ARBA" id="ARBA00022605"/>
    </source>
</evidence>
<dbReference type="PANTHER" id="PTHR43345:SF2">
    <property type="entry name" value="3-ISOPROPYLMALATE DEHYDRATASE SMALL SUBUNIT 1"/>
    <property type="match status" value="1"/>
</dbReference>
<dbReference type="InterPro" id="IPR015928">
    <property type="entry name" value="Aconitase/3IPM_dehydase_swvl"/>
</dbReference>
<comment type="subunit">
    <text evidence="6">Heterodimer of LeuC and LeuD.</text>
</comment>
<dbReference type="EC" id="4.2.1.33" evidence="6"/>
<evidence type="ECO:0000313" key="9">
    <source>
        <dbReference type="Proteomes" id="UP001063698"/>
    </source>
</evidence>
<keyword evidence="3 6" id="KW-0028">Amino-acid biosynthesis</keyword>
<dbReference type="AlphaFoldDB" id="A0A977KBN4"/>
<evidence type="ECO:0000256" key="4">
    <source>
        <dbReference type="ARBA" id="ARBA00023239"/>
    </source>
</evidence>
<name>A0A977KBN4_9CREN</name>
<protein>
    <recommendedName>
        <fullName evidence="6">3-isopropylmalate dehydratase small subunit</fullName>
        <ecNumber evidence="6">4.2.1.33</ecNumber>
    </recommendedName>
    <alternativeName>
        <fullName evidence="6">Alpha-IPM isomerase</fullName>
        <shortName evidence="6">IPMI</shortName>
    </alternativeName>
    <alternativeName>
        <fullName evidence="6">Isopropylmalate isomerase</fullName>
    </alternativeName>
</protein>
<keyword evidence="9" id="KW-1185">Reference proteome</keyword>
<dbReference type="KEGG" id="ipc:IPA_06485"/>
<dbReference type="Gene3D" id="3.20.19.10">
    <property type="entry name" value="Aconitase, domain 4"/>
    <property type="match status" value="1"/>
</dbReference>
<dbReference type="GO" id="GO:0003861">
    <property type="term" value="F:3-isopropylmalate dehydratase activity"/>
    <property type="evidence" value="ECO:0007669"/>
    <property type="project" value="UniProtKB-UniRule"/>
</dbReference>
<accession>A0A977KBN4</accession>
<dbReference type="Proteomes" id="UP001063698">
    <property type="component" value="Chromosome"/>
</dbReference>
<dbReference type="GO" id="GO:0009098">
    <property type="term" value="P:L-leucine biosynthetic process"/>
    <property type="evidence" value="ECO:0007669"/>
    <property type="project" value="UniProtKB-UniRule"/>
</dbReference>
<dbReference type="PANTHER" id="PTHR43345">
    <property type="entry name" value="3-ISOPROPYLMALATE DEHYDRATASE SMALL SUBUNIT 2-RELATED-RELATED"/>
    <property type="match status" value="1"/>
</dbReference>
<dbReference type="CDD" id="cd01577">
    <property type="entry name" value="IPMI_Swivel"/>
    <property type="match status" value="1"/>
</dbReference>
<dbReference type="InterPro" id="IPR000573">
    <property type="entry name" value="AconitaseA/IPMdHydase_ssu_swvl"/>
</dbReference>